<name>Q54FG1_DICDI</name>
<feature type="region of interest" description="Disordered" evidence="1">
    <location>
        <begin position="131"/>
        <end position="158"/>
    </location>
</feature>
<dbReference type="EMBL" id="AAFI02000171">
    <property type="protein sequence ID" value="EAL62005.1"/>
    <property type="molecule type" value="Genomic_DNA"/>
</dbReference>
<comment type="caution">
    <text evidence="2">The sequence shown here is derived from an EMBL/GenBank/DDBJ whole genome shotgun (WGS) entry which is preliminary data.</text>
</comment>
<dbReference type="RefSeq" id="XP_635510.1">
    <property type="nucleotide sequence ID" value="XM_630418.1"/>
</dbReference>
<reference evidence="2 3" key="1">
    <citation type="journal article" date="2005" name="Nature">
        <title>The genome of the social amoeba Dictyostelium discoideum.</title>
        <authorList>
            <consortium name="The Dictyostelium discoideum Sequencing Consortium"/>
            <person name="Eichinger L."/>
            <person name="Pachebat J.A."/>
            <person name="Glockner G."/>
            <person name="Rajandream M.A."/>
            <person name="Sucgang R."/>
            <person name="Berriman M."/>
            <person name="Song J."/>
            <person name="Olsen R."/>
            <person name="Szafranski K."/>
            <person name="Xu Q."/>
            <person name="Tunggal B."/>
            <person name="Kummerfeld S."/>
            <person name="Madera M."/>
            <person name="Konfortov B.A."/>
            <person name="Rivero F."/>
            <person name="Bankier A.T."/>
            <person name="Lehmann R."/>
            <person name="Hamlin N."/>
            <person name="Davies R."/>
            <person name="Gaudet P."/>
            <person name="Fey P."/>
            <person name="Pilcher K."/>
            <person name="Chen G."/>
            <person name="Saunders D."/>
            <person name="Sodergren E."/>
            <person name="Davis P."/>
            <person name="Kerhornou A."/>
            <person name="Nie X."/>
            <person name="Hall N."/>
            <person name="Anjard C."/>
            <person name="Hemphill L."/>
            <person name="Bason N."/>
            <person name="Farbrother P."/>
            <person name="Desany B."/>
            <person name="Just E."/>
            <person name="Morio T."/>
            <person name="Rost R."/>
            <person name="Churcher C."/>
            <person name="Cooper J."/>
            <person name="Haydock S."/>
            <person name="van Driessche N."/>
            <person name="Cronin A."/>
            <person name="Goodhead I."/>
            <person name="Muzny D."/>
            <person name="Mourier T."/>
            <person name="Pain A."/>
            <person name="Lu M."/>
            <person name="Harper D."/>
            <person name="Lindsay R."/>
            <person name="Hauser H."/>
            <person name="James K."/>
            <person name="Quiles M."/>
            <person name="Madan Babu M."/>
            <person name="Saito T."/>
            <person name="Buchrieser C."/>
            <person name="Wardroper A."/>
            <person name="Felder M."/>
            <person name="Thangavelu M."/>
            <person name="Johnson D."/>
            <person name="Knights A."/>
            <person name="Loulseged H."/>
            <person name="Mungall K."/>
            <person name="Oliver K."/>
            <person name="Price C."/>
            <person name="Quail M.A."/>
            <person name="Urushihara H."/>
            <person name="Hernandez J."/>
            <person name="Rabbinowitsch E."/>
            <person name="Steffen D."/>
            <person name="Sanders M."/>
            <person name="Ma J."/>
            <person name="Kohara Y."/>
            <person name="Sharp S."/>
            <person name="Simmonds M."/>
            <person name="Spiegler S."/>
            <person name="Tivey A."/>
            <person name="Sugano S."/>
            <person name="White B."/>
            <person name="Walker D."/>
            <person name="Woodward J."/>
            <person name="Winckler T."/>
            <person name="Tanaka Y."/>
            <person name="Shaulsky G."/>
            <person name="Schleicher M."/>
            <person name="Weinstock G."/>
            <person name="Rosenthal A."/>
            <person name="Cox E.C."/>
            <person name="Chisholm R.L."/>
            <person name="Gibbs R."/>
            <person name="Loomis W.F."/>
            <person name="Platzer M."/>
            <person name="Kay R.R."/>
            <person name="Williams J."/>
            <person name="Dear P.H."/>
            <person name="Noegel A.A."/>
            <person name="Barrell B."/>
            <person name="Kuspa A."/>
        </authorList>
    </citation>
    <scope>NUCLEOTIDE SEQUENCE [LARGE SCALE GENOMIC DNA]</scope>
    <source>
        <strain evidence="2 3">AX4</strain>
    </source>
</reference>
<dbReference type="AlphaFoldDB" id="Q54FG1"/>
<proteinExistence type="predicted"/>
<dbReference type="KEGG" id="ddi:DDB_G0290881"/>
<accession>Q54FG1</accession>
<protein>
    <submittedName>
        <fullName evidence="2">Uncharacterized protein</fullName>
    </submittedName>
</protein>
<dbReference type="PaxDb" id="44689-DDB0189131"/>
<dbReference type="GeneID" id="8627877"/>
<dbReference type="Proteomes" id="UP000002195">
    <property type="component" value="Unassembled WGS sequence"/>
</dbReference>
<organism evidence="2 3">
    <name type="scientific">Dictyostelium discoideum</name>
    <name type="common">Social amoeba</name>
    <dbReference type="NCBI Taxonomy" id="44689"/>
    <lineage>
        <taxon>Eukaryota</taxon>
        <taxon>Amoebozoa</taxon>
        <taxon>Evosea</taxon>
        <taxon>Eumycetozoa</taxon>
        <taxon>Dictyostelia</taxon>
        <taxon>Dictyosteliales</taxon>
        <taxon>Dictyosteliaceae</taxon>
        <taxon>Dictyostelium</taxon>
    </lineage>
</organism>
<dbReference type="VEuPathDB" id="AmoebaDB:DDB_G0290881"/>
<sequence>MGAPKELLLPIMDELSKKQTTTTTTTSPSTSPTIPMILDENVNFLKFPIIDKNHEIKVIECGKNNGGGGGGSGGDYLNEISIFKNQNLKTMTPCIIKGDTNNSECINKWKDLNYFLSNHGNRIVPIELGHNKLDSKTKKQQKQQQTTTTTSNNDDDDNSIFFF</sequence>
<dbReference type="InParanoid" id="Q54FG1"/>
<feature type="compositionally biased region" description="Low complexity" evidence="1">
    <location>
        <begin position="142"/>
        <end position="152"/>
    </location>
</feature>
<evidence type="ECO:0000313" key="3">
    <source>
        <dbReference type="Proteomes" id="UP000002195"/>
    </source>
</evidence>
<dbReference type="SUPFAM" id="SSF51197">
    <property type="entry name" value="Clavaminate synthase-like"/>
    <property type="match status" value="1"/>
</dbReference>
<evidence type="ECO:0000256" key="1">
    <source>
        <dbReference type="SAM" id="MobiDB-lite"/>
    </source>
</evidence>
<evidence type="ECO:0000313" key="2">
    <source>
        <dbReference type="EMBL" id="EAL62005.1"/>
    </source>
</evidence>
<dbReference type="dictyBase" id="DDB_G0290881"/>
<dbReference type="Gene3D" id="2.60.120.650">
    <property type="entry name" value="Cupin"/>
    <property type="match status" value="1"/>
</dbReference>
<gene>
    <name evidence="2" type="ORF">DDB_G0290881</name>
</gene>
<dbReference type="HOGENOM" id="CLU_1630093_0_0_1"/>
<keyword evidence="3" id="KW-1185">Reference proteome</keyword>